<comment type="caution">
    <text evidence="1">The sequence shown here is derived from an EMBL/GenBank/DDBJ whole genome shotgun (WGS) entry which is preliminary data.</text>
</comment>
<protein>
    <submittedName>
        <fullName evidence="1">Uncharacterized protein</fullName>
    </submittedName>
</protein>
<name>A0ACB9MXB4_BAUVA</name>
<sequence length="87" mass="9706">MKQNCLATGTAINGQHHLDSLALVMFNVTTQRSIFESRTIPEHTQLQRGTARTREKSYPRGSGDEARKFQTIQAVGDARKISMTEEG</sequence>
<gene>
    <name evidence="1" type="ORF">L6164_021181</name>
</gene>
<keyword evidence="2" id="KW-1185">Reference proteome</keyword>
<accession>A0ACB9MXB4</accession>
<dbReference type="Proteomes" id="UP000828941">
    <property type="component" value="Chromosome 8"/>
</dbReference>
<evidence type="ECO:0000313" key="2">
    <source>
        <dbReference type="Proteomes" id="UP000828941"/>
    </source>
</evidence>
<reference evidence="1 2" key="1">
    <citation type="journal article" date="2022" name="DNA Res.">
        <title>Chromosomal-level genome assembly of the orchid tree Bauhinia variegata (Leguminosae; Cercidoideae) supports the allotetraploid origin hypothesis of Bauhinia.</title>
        <authorList>
            <person name="Zhong Y."/>
            <person name="Chen Y."/>
            <person name="Zheng D."/>
            <person name="Pang J."/>
            <person name="Liu Y."/>
            <person name="Luo S."/>
            <person name="Meng S."/>
            <person name="Qian L."/>
            <person name="Wei D."/>
            <person name="Dai S."/>
            <person name="Zhou R."/>
        </authorList>
    </citation>
    <scope>NUCLEOTIDE SEQUENCE [LARGE SCALE GENOMIC DNA]</scope>
    <source>
        <strain evidence="1">BV-YZ2020</strain>
    </source>
</reference>
<organism evidence="1 2">
    <name type="scientific">Bauhinia variegata</name>
    <name type="common">Purple orchid tree</name>
    <name type="synonym">Phanera variegata</name>
    <dbReference type="NCBI Taxonomy" id="167791"/>
    <lineage>
        <taxon>Eukaryota</taxon>
        <taxon>Viridiplantae</taxon>
        <taxon>Streptophyta</taxon>
        <taxon>Embryophyta</taxon>
        <taxon>Tracheophyta</taxon>
        <taxon>Spermatophyta</taxon>
        <taxon>Magnoliopsida</taxon>
        <taxon>eudicotyledons</taxon>
        <taxon>Gunneridae</taxon>
        <taxon>Pentapetalae</taxon>
        <taxon>rosids</taxon>
        <taxon>fabids</taxon>
        <taxon>Fabales</taxon>
        <taxon>Fabaceae</taxon>
        <taxon>Cercidoideae</taxon>
        <taxon>Cercideae</taxon>
        <taxon>Bauhiniinae</taxon>
        <taxon>Bauhinia</taxon>
    </lineage>
</organism>
<evidence type="ECO:0000313" key="1">
    <source>
        <dbReference type="EMBL" id="KAI4328858.1"/>
    </source>
</evidence>
<proteinExistence type="predicted"/>
<dbReference type="EMBL" id="CM039433">
    <property type="protein sequence ID" value="KAI4328858.1"/>
    <property type="molecule type" value="Genomic_DNA"/>
</dbReference>